<comment type="caution">
    <text evidence="1">The sequence shown here is derived from an EMBL/GenBank/DDBJ whole genome shotgun (WGS) entry which is preliminary data.</text>
</comment>
<reference evidence="1 2" key="1">
    <citation type="submission" date="2016-08" db="EMBL/GenBank/DDBJ databases">
        <title>A Parts List for Fungal Cellulosomes Revealed by Comparative Genomics.</title>
        <authorList>
            <consortium name="DOE Joint Genome Institute"/>
            <person name="Haitjema C.H."/>
            <person name="Gilmore S.P."/>
            <person name="Henske J.K."/>
            <person name="Solomon K.V."/>
            <person name="De Groot R."/>
            <person name="Kuo A."/>
            <person name="Mondo S.J."/>
            <person name="Salamov A.A."/>
            <person name="Labutti K."/>
            <person name="Zhao Z."/>
            <person name="Chiniquy J."/>
            <person name="Barry K."/>
            <person name="Brewer H.M."/>
            <person name="Purvine S.O."/>
            <person name="Wright A.T."/>
            <person name="Boxma B."/>
            <person name="Van Alen T."/>
            <person name="Hackstein J.H."/>
            <person name="Baker S.E."/>
            <person name="Grigoriev I.V."/>
            <person name="O'Malley M.A."/>
        </authorList>
    </citation>
    <scope>NUCLEOTIDE SEQUENCE [LARGE SCALE GENOMIC DNA]</scope>
    <source>
        <strain evidence="1 2">G1</strain>
    </source>
</reference>
<protein>
    <submittedName>
        <fullName evidence="1">Uncharacterized protein</fullName>
    </submittedName>
</protein>
<accession>A0A1Y2EN42</accession>
<evidence type="ECO:0000313" key="1">
    <source>
        <dbReference type="EMBL" id="ORY72656.1"/>
    </source>
</evidence>
<dbReference type="EMBL" id="MCOG01000038">
    <property type="protein sequence ID" value="ORY72656.1"/>
    <property type="molecule type" value="Genomic_DNA"/>
</dbReference>
<sequence length="295" mass="34734">MDRKNDKNNSLSKWDSSQVIRKRPNSGMKSLESLMIPIDTANIYKKEITSFDIIDRLWKKINKKRKKRRLNDKNRNIYNDDESRKRVRDTTVEFLQNNNVSGYNEINKDMYYFRSNTLNNDLSSNTMDEGFSNRYNINKLDGGYSNSKKILDGLTFNDIYDENISKSLIKISDIFVENKDDIEDLISMQIAFNRSWKLFLIGLFQNESINRFFSMKAINSSVKHVNDTLLDIETLKGLIFTLNNISVSDESKVNRTRAIYLLGEFAKYFNQMRTNEDLSLYTFRKISEQILNMQN</sequence>
<proteinExistence type="predicted"/>
<dbReference type="AlphaFoldDB" id="A0A1Y2EN42"/>
<gene>
    <name evidence="1" type="ORF">LY90DRAFT_667011</name>
</gene>
<feature type="non-terminal residue" evidence="1">
    <location>
        <position position="295"/>
    </location>
</feature>
<dbReference type="STRING" id="1754190.A0A1Y2EN42"/>
<name>A0A1Y2EN42_9FUNG</name>
<organism evidence="1 2">
    <name type="scientific">Neocallimastix californiae</name>
    <dbReference type="NCBI Taxonomy" id="1754190"/>
    <lineage>
        <taxon>Eukaryota</taxon>
        <taxon>Fungi</taxon>
        <taxon>Fungi incertae sedis</taxon>
        <taxon>Chytridiomycota</taxon>
        <taxon>Chytridiomycota incertae sedis</taxon>
        <taxon>Neocallimastigomycetes</taxon>
        <taxon>Neocallimastigales</taxon>
        <taxon>Neocallimastigaceae</taxon>
        <taxon>Neocallimastix</taxon>
    </lineage>
</organism>
<evidence type="ECO:0000313" key="2">
    <source>
        <dbReference type="Proteomes" id="UP000193920"/>
    </source>
</evidence>
<dbReference type="OrthoDB" id="2140721at2759"/>
<dbReference type="Proteomes" id="UP000193920">
    <property type="component" value="Unassembled WGS sequence"/>
</dbReference>
<keyword evidence="2" id="KW-1185">Reference proteome</keyword>